<dbReference type="Gene3D" id="1.10.101.10">
    <property type="entry name" value="PGBD-like superfamily/PGBD"/>
    <property type="match status" value="1"/>
</dbReference>
<protein>
    <submittedName>
        <fullName evidence="2">Peptidoglycan-binding protein</fullName>
    </submittedName>
</protein>
<dbReference type="EMBL" id="CP163439">
    <property type="protein sequence ID" value="XDQ32252.1"/>
    <property type="molecule type" value="Genomic_DNA"/>
</dbReference>
<dbReference type="InterPro" id="IPR002477">
    <property type="entry name" value="Peptidoglycan-bd-like"/>
</dbReference>
<dbReference type="SUPFAM" id="SSF47090">
    <property type="entry name" value="PGBD-like"/>
    <property type="match status" value="1"/>
</dbReference>
<evidence type="ECO:0000313" key="2">
    <source>
        <dbReference type="EMBL" id="XDQ32252.1"/>
    </source>
</evidence>
<name>A0AB39PPK2_9ACTN</name>
<proteinExistence type="predicted"/>
<dbReference type="AlphaFoldDB" id="A0AB39PPK2"/>
<evidence type="ECO:0000259" key="1">
    <source>
        <dbReference type="Pfam" id="PF01471"/>
    </source>
</evidence>
<dbReference type="InterPro" id="IPR036365">
    <property type="entry name" value="PGBD-like_sf"/>
</dbReference>
<dbReference type="Pfam" id="PF01471">
    <property type="entry name" value="PG_binding_1"/>
    <property type="match status" value="1"/>
</dbReference>
<feature type="domain" description="Peptidoglycan binding-like" evidence="1">
    <location>
        <begin position="190"/>
        <end position="245"/>
    </location>
</feature>
<gene>
    <name evidence="2" type="ORF">AB5J49_02185</name>
</gene>
<organism evidence="2">
    <name type="scientific">Streptomyces sp. R28</name>
    <dbReference type="NCBI Taxonomy" id="3238628"/>
    <lineage>
        <taxon>Bacteria</taxon>
        <taxon>Bacillati</taxon>
        <taxon>Actinomycetota</taxon>
        <taxon>Actinomycetes</taxon>
        <taxon>Kitasatosporales</taxon>
        <taxon>Streptomycetaceae</taxon>
        <taxon>Streptomyces</taxon>
    </lineage>
</organism>
<sequence>MNWSNATDLEPGDVISILGVDHVFYDDVMRTGGSIAWNDQNPGNIISSDEAVSYGAYPGKHNDIFAVFPDEETGFQAVRGYLARRRNKTVLEVMKAYAPAGHGANDPQRYAQQVADAMGVGTDTSLAALDENQLTTFADAIRRVEGWRPGEAHGPDDLPGDVAQWLAEHPSRPERTVADQPFARRGTVTEGVKNIQQRLNDLGCNPPLVVDGNFGPRTHEAVQRFQSGHGLTADGIVGNKTWRQLVGAG</sequence>
<dbReference type="InterPro" id="IPR036366">
    <property type="entry name" value="PGBDSf"/>
</dbReference>
<dbReference type="RefSeq" id="WP_369166757.1">
    <property type="nucleotide sequence ID" value="NZ_CP163439.1"/>
</dbReference>
<reference evidence="2" key="1">
    <citation type="submission" date="2024-07" db="EMBL/GenBank/DDBJ databases">
        <authorList>
            <person name="Yu S.T."/>
        </authorList>
    </citation>
    <scope>NUCLEOTIDE SEQUENCE</scope>
    <source>
        <strain evidence="2">R28</strain>
    </source>
</reference>
<accession>A0AB39PPK2</accession>